<dbReference type="OrthoDB" id="9857212at2"/>
<reference evidence="3 4" key="1">
    <citation type="submission" date="2019-02" db="EMBL/GenBank/DDBJ databases">
        <title>Deep-cultivation of Planctomycetes and their phenomic and genomic characterization uncovers novel biology.</title>
        <authorList>
            <person name="Wiegand S."/>
            <person name="Jogler M."/>
            <person name="Boedeker C."/>
            <person name="Pinto D."/>
            <person name="Vollmers J."/>
            <person name="Rivas-Marin E."/>
            <person name="Kohn T."/>
            <person name="Peeters S.H."/>
            <person name="Heuer A."/>
            <person name="Rast P."/>
            <person name="Oberbeckmann S."/>
            <person name="Bunk B."/>
            <person name="Jeske O."/>
            <person name="Meyerdierks A."/>
            <person name="Storesund J.E."/>
            <person name="Kallscheuer N."/>
            <person name="Luecker S."/>
            <person name="Lage O.M."/>
            <person name="Pohl T."/>
            <person name="Merkel B.J."/>
            <person name="Hornburger P."/>
            <person name="Mueller R.-W."/>
            <person name="Bruemmer F."/>
            <person name="Labrenz M."/>
            <person name="Spormann A.M."/>
            <person name="Op Den Camp H."/>
            <person name="Overmann J."/>
            <person name="Amann R."/>
            <person name="Jetten M.S.M."/>
            <person name="Mascher T."/>
            <person name="Medema M.H."/>
            <person name="Devos D.P."/>
            <person name="Kaster A.-K."/>
            <person name="Ovreas L."/>
            <person name="Rohde M."/>
            <person name="Galperin M.Y."/>
            <person name="Jogler C."/>
        </authorList>
    </citation>
    <scope>NUCLEOTIDE SEQUENCE [LARGE SCALE GENOMIC DNA]</scope>
    <source>
        <strain evidence="3 4">KOR42</strain>
    </source>
</reference>
<sequence>MFITFNRSTAQQVVRTLLTVAITLSVSTLFAQPGSSRAIGNARPRMKVLNLETTPVRGPFYYSIVGAVDLPGVFVSTDRPKIILKDLLAAAGGLTPDASLAVRLVRHGSSTVQIFDNSHTRANFAIEPDDVVVIVPRRDSPTGFVTHDVTPVACLGLANRPVVLPLESTILTVTDLLKSLRQHDLAPTAVQVLDPYARQAQELLLRGSVVVFDPSTLNLESLNQIQEFPPAVPLNHREMAARIGTRPASQMNQEPQPKSPRSPLAVPPNPAPTETPKIQVTGITTPDADPPVPNGAELSILPETASFNLESVKTEAWTDQSSHMVPPPPEEPNIDEQKETPAIAGQEMIEVAPPLPPLISSSKRQAVAEMEKGPSSPQNTGRVAKGPKSSQAYWIVIVAVSSVSCIGLWIAIVWSRHERRSNGNESETVAPQRNESNLGNPVVQEILDNSIGTIEEDVIIPHAQKLHGEPQTVRIDMAHDLPAPHHLQNIDTPADSDQESAPSPSATHRLMDVEVIAPKLKYLEYRSVEKSFSLAPTPTQSPRTKPVPPRRRSEEFDVVIPVSDDDSQDSPLERALRSLSESKQQ</sequence>
<keyword evidence="4" id="KW-1185">Reference proteome</keyword>
<accession>A0A5C5WIT4</accession>
<comment type="caution">
    <text evidence="3">The sequence shown here is derived from an EMBL/GenBank/DDBJ whole genome shotgun (WGS) entry which is preliminary data.</text>
</comment>
<feature type="region of interest" description="Disordered" evidence="1">
    <location>
        <begin position="484"/>
        <end position="507"/>
    </location>
</feature>
<dbReference type="EMBL" id="SIHI01000016">
    <property type="protein sequence ID" value="TWT49921.1"/>
    <property type="molecule type" value="Genomic_DNA"/>
</dbReference>
<dbReference type="Proteomes" id="UP000317243">
    <property type="component" value="Unassembled WGS sequence"/>
</dbReference>
<evidence type="ECO:0000313" key="4">
    <source>
        <dbReference type="Proteomes" id="UP000317243"/>
    </source>
</evidence>
<keyword evidence="2" id="KW-0812">Transmembrane</keyword>
<organism evidence="3 4">
    <name type="scientific">Thalassoglobus neptunius</name>
    <dbReference type="NCBI Taxonomy" id="1938619"/>
    <lineage>
        <taxon>Bacteria</taxon>
        <taxon>Pseudomonadati</taxon>
        <taxon>Planctomycetota</taxon>
        <taxon>Planctomycetia</taxon>
        <taxon>Planctomycetales</taxon>
        <taxon>Planctomycetaceae</taxon>
        <taxon>Thalassoglobus</taxon>
    </lineage>
</organism>
<feature type="compositionally biased region" description="Polar residues" evidence="1">
    <location>
        <begin position="423"/>
        <end position="439"/>
    </location>
</feature>
<evidence type="ECO:0000256" key="2">
    <source>
        <dbReference type="SAM" id="Phobius"/>
    </source>
</evidence>
<evidence type="ECO:0008006" key="5">
    <source>
        <dbReference type="Google" id="ProtNLM"/>
    </source>
</evidence>
<feature type="transmembrane region" description="Helical" evidence="2">
    <location>
        <begin position="392"/>
        <end position="414"/>
    </location>
</feature>
<feature type="region of interest" description="Disordered" evidence="1">
    <location>
        <begin position="420"/>
        <end position="441"/>
    </location>
</feature>
<feature type="compositionally biased region" description="Polar residues" evidence="1">
    <location>
        <begin position="247"/>
        <end position="256"/>
    </location>
</feature>
<protein>
    <recommendedName>
        <fullName evidence="5">SLBB domain protein</fullName>
    </recommendedName>
</protein>
<gene>
    <name evidence="3" type="ORF">KOR42_37390</name>
</gene>
<dbReference type="Gene3D" id="3.10.560.10">
    <property type="entry name" value="Outer membrane lipoprotein wza domain like"/>
    <property type="match status" value="1"/>
</dbReference>
<dbReference type="AlphaFoldDB" id="A0A5C5WIT4"/>
<keyword evidence="2" id="KW-1133">Transmembrane helix</keyword>
<feature type="region of interest" description="Disordered" evidence="1">
    <location>
        <begin position="247"/>
        <end position="290"/>
    </location>
</feature>
<feature type="compositionally biased region" description="Polar residues" evidence="1">
    <location>
        <begin position="534"/>
        <end position="543"/>
    </location>
</feature>
<feature type="compositionally biased region" description="Pro residues" evidence="1">
    <location>
        <begin position="257"/>
        <end position="273"/>
    </location>
</feature>
<keyword evidence="2" id="KW-0472">Membrane</keyword>
<evidence type="ECO:0000313" key="3">
    <source>
        <dbReference type="EMBL" id="TWT49921.1"/>
    </source>
</evidence>
<proteinExistence type="predicted"/>
<evidence type="ECO:0000256" key="1">
    <source>
        <dbReference type="SAM" id="MobiDB-lite"/>
    </source>
</evidence>
<name>A0A5C5WIT4_9PLAN</name>
<dbReference type="RefSeq" id="WP_146511171.1">
    <property type="nucleotide sequence ID" value="NZ_SIHI01000016.1"/>
</dbReference>
<feature type="region of interest" description="Disordered" evidence="1">
    <location>
        <begin position="363"/>
        <end position="385"/>
    </location>
</feature>
<feature type="region of interest" description="Disordered" evidence="1">
    <location>
        <begin position="534"/>
        <end position="585"/>
    </location>
</feature>